<dbReference type="AlphaFoldDB" id="A0A1G9ZAS8"/>
<evidence type="ECO:0000259" key="6">
    <source>
        <dbReference type="Pfam" id="PF13193"/>
    </source>
</evidence>
<dbReference type="Pfam" id="PF13193">
    <property type="entry name" value="AMP-binding_C"/>
    <property type="match status" value="1"/>
</dbReference>
<evidence type="ECO:0000313" key="7">
    <source>
        <dbReference type="EMBL" id="SDN18404.1"/>
    </source>
</evidence>
<evidence type="ECO:0000313" key="8">
    <source>
        <dbReference type="Proteomes" id="UP000198680"/>
    </source>
</evidence>
<evidence type="ECO:0000256" key="4">
    <source>
        <dbReference type="ARBA" id="ARBA00022840"/>
    </source>
</evidence>
<keyword evidence="8" id="KW-1185">Reference proteome</keyword>
<reference evidence="8" key="1">
    <citation type="submission" date="2016-10" db="EMBL/GenBank/DDBJ databases">
        <authorList>
            <person name="Varghese N."/>
            <person name="Submissions S."/>
        </authorList>
    </citation>
    <scope>NUCLEOTIDE SEQUENCE [LARGE SCALE GENOMIC DNA]</scope>
    <source>
        <strain evidence="8">DSM 45419</strain>
    </source>
</reference>
<dbReference type="STRING" id="1137991.SAMN05660642_04265"/>
<dbReference type="InterPro" id="IPR000873">
    <property type="entry name" value="AMP-dep_synth/lig_dom"/>
</dbReference>
<keyword evidence="2 7" id="KW-0436">Ligase</keyword>
<comment type="similarity">
    <text evidence="1">Belongs to the ATP-dependent AMP-binding enzyme family.</text>
</comment>
<accession>A0A1G9ZAS8</accession>
<dbReference type="Gene3D" id="3.40.50.12780">
    <property type="entry name" value="N-terminal domain of ligase-like"/>
    <property type="match status" value="1"/>
</dbReference>
<dbReference type="InterPro" id="IPR042099">
    <property type="entry name" value="ANL_N_sf"/>
</dbReference>
<dbReference type="PANTHER" id="PTHR24096">
    <property type="entry name" value="LONG-CHAIN-FATTY-ACID--COA LIGASE"/>
    <property type="match status" value="1"/>
</dbReference>
<keyword evidence="4" id="KW-0067">ATP-binding</keyword>
<dbReference type="InterPro" id="IPR045851">
    <property type="entry name" value="AMP-bd_C_sf"/>
</dbReference>
<dbReference type="InterPro" id="IPR020845">
    <property type="entry name" value="AMP-binding_CS"/>
</dbReference>
<dbReference type="PROSITE" id="PS00455">
    <property type="entry name" value="AMP_BINDING"/>
    <property type="match status" value="1"/>
</dbReference>
<evidence type="ECO:0000259" key="5">
    <source>
        <dbReference type="Pfam" id="PF00501"/>
    </source>
</evidence>
<dbReference type="GO" id="GO:0016405">
    <property type="term" value="F:CoA-ligase activity"/>
    <property type="evidence" value="ECO:0007669"/>
    <property type="project" value="TreeGrafter"/>
</dbReference>
<dbReference type="Proteomes" id="UP000198680">
    <property type="component" value="Unassembled WGS sequence"/>
</dbReference>
<dbReference type="FunFam" id="3.30.300.30:FF:000007">
    <property type="entry name" value="4-coumarate--CoA ligase 2"/>
    <property type="match status" value="1"/>
</dbReference>
<dbReference type="GO" id="GO:0005524">
    <property type="term" value="F:ATP binding"/>
    <property type="evidence" value="ECO:0007669"/>
    <property type="project" value="UniProtKB-KW"/>
</dbReference>
<proteinExistence type="inferred from homology"/>
<dbReference type="EMBL" id="FNHE01000013">
    <property type="protein sequence ID" value="SDN18404.1"/>
    <property type="molecule type" value="Genomic_DNA"/>
</dbReference>
<keyword evidence="3" id="KW-0547">Nucleotide-binding</keyword>
<dbReference type="CDD" id="cd05904">
    <property type="entry name" value="4CL"/>
    <property type="match status" value="1"/>
</dbReference>
<dbReference type="InterPro" id="IPR025110">
    <property type="entry name" value="AMP-bd_C"/>
</dbReference>
<dbReference type="FunFam" id="3.40.50.12780:FF:000003">
    <property type="entry name" value="Long-chain-fatty-acid--CoA ligase FadD"/>
    <property type="match status" value="1"/>
</dbReference>
<evidence type="ECO:0000256" key="1">
    <source>
        <dbReference type="ARBA" id="ARBA00006432"/>
    </source>
</evidence>
<dbReference type="Gene3D" id="3.30.300.30">
    <property type="match status" value="1"/>
</dbReference>
<dbReference type="RefSeq" id="WP_091223122.1">
    <property type="nucleotide sequence ID" value="NZ_FNHE01000013.1"/>
</dbReference>
<protein>
    <submittedName>
        <fullName evidence="7">Acyl-CoA synthetase (AMP-forming)/AMP-acid ligase II</fullName>
    </submittedName>
</protein>
<dbReference type="OrthoDB" id="9803968at2"/>
<name>A0A1G9ZAS8_9ACTN</name>
<evidence type="ECO:0000256" key="2">
    <source>
        <dbReference type="ARBA" id="ARBA00022598"/>
    </source>
</evidence>
<gene>
    <name evidence="7" type="ORF">SAMN05660642_04265</name>
</gene>
<feature type="domain" description="AMP-binding enzyme C-terminal" evidence="6">
    <location>
        <begin position="447"/>
        <end position="523"/>
    </location>
</feature>
<dbReference type="SUPFAM" id="SSF56801">
    <property type="entry name" value="Acetyl-CoA synthetase-like"/>
    <property type="match status" value="1"/>
</dbReference>
<evidence type="ECO:0000256" key="3">
    <source>
        <dbReference type="ARBA" id="ARBA00022741"/>
    </source>
</evidence>
<dbReference type="Pfam" id="PF00501">
    <property type="entry name" value="AMP-binding"/>
    <property type="match status" value="1"/>
</dbReference>
<feature type="domain" description="AMP-dependent synthetase/ligase" evidence="5">
    <location>
        <begin position="25"/>
        <end position="396"/>
    </location>
</feature>
<organism evidence="7 8">
    <name type="scientific">Geodermatophilus siccatus</name>
    <dbReference type="NCBI Taxonomy" id="1137991"/>
    <lineage>
        <taxon>Bacteria</taxon>
        <taxon>Bacillati</taxon>
        <taxon>Actinomycetota</taxon>
        <taxon>Actinomycetes</taxon>
        <taxon>Geodermatophilales</taxon>
        <taxon>Geodermatophilaceae</taxon>
        <taxon>Geodermatophilus</taxon>
    </lineage>
</organism>
<sequence length="533" mass="56425">MALASRYPDVEVPDVSVPEFVLAAGREKPDAPALIDGLRGDVITHGQLAGYVDRVAAALHARGLRKGDVVAMFCPNTPWYPVVFHGIAAAGCVMSPINSLYTPDEIAFQLRDSGAKILITVSPFLDRALAAVEGSPVGEVVVMDGAEGHASLVDLLSTDAPSVQVDFDPANDLVTLPYSSGTTGLPKGVMLTHRNLVANVAQCRPLIQLGEDERIIAVLPFFHIYGLTVLMNQGLAWGGAVVTLPRFDLEDFLRTIQDHKITRAFVAPPIVLALAKHPLVDQYDLSSLTSILSGAAPLDEQLALAAERRLRKGADTGVTVAQGYGMTELSPVSHTTPDLGAEPPGVSAGSVPKGSVGFAVPNSECRLVDPATGRDAATGERGELWVRGPNVMKGYLNNPQATADTIDAEGWLHTGDVAIVDENGCYTVVDRVKELIKYKGYQVAPAELEAVLIGHPEIADAAVIGVPDEDSGEELPKAFVVRSPGSALTQEAVMEYMAGKVAPHKKIRIVEFIEAVPKSAAGKILRKDLRAAG</sequence>
<dbReference type="PANTHER" id="PTHR24096:SF149">
    <property type="entry name" value="AMP-BINDING DOMAIN-CONTAINING PROTEIN-RELATED"/>
    <property type="match status" value="1"/>
</dbReference>